<feature type="non-terminal residue" evidence="1">
    <location>
        <position position="1"/>
    </location>
</feature>
<name>A0A0F8Z1X6_9ZZZZ</name>
<accession>A0A0F8Z1X6</accession>
<gene>
    <name evidence="1" type="ORF">LCGC14_2827130</name>
</gene>
<evidence type="ECO:0000313" key="1">
    <source>
        <dbReference type="EMBL" id="KKK80075.1"/>
    </source>
</evidence>
<comment type="caution">
    <text evidence="1">The sequence shown here is derived from an EMBL/GenBank/DDBJ whole genome shotgun (WGS) entry which is preliminary data.</text>
</comment>
<proteinExistence type="predicted"/>
<protein>
    <submittedName>
        <fullName evidence="1">Uncharacterized protein</fullName>
    </submittedName>
</protein>
<dbReference type="AlphaFoldDB" id="A0A0F8Z1X6"/>
<organism evidence="1">
    <name type="scientific">marine sediment metagenome</name>
    <dbReference type="NCBI Taxonomy" id="412755"/>
    <lineage>
        <taxon>unclassified sequences</taxon>
        <taxon>metagenomes</taxon>
        <taxon>ecological metagenomes</taxon>
    </lineage>
</organism>
<dbReference type="EMBL" id="LAZR01053742">
    <property type="protein sequence ID" value="KKK80075.1"/>
    <property type="molecule type" value="Genomic_DNA"/>
</dbReference>
<reference evidence="1" key="1">
    <citation type="journal article" date="2015" name="Nature">
        <title>Complex archaea that bridge the gap between prokaryotes and eukaryotes.</title>
        <authorList>
            <person name="Spang A."/>
            <person name="Saw J.H."/>
            <person name="Jorgensen S.L."/>
            <person name="Zaremba-Niedzwiedzka K."/>
            <person name="Martijn J."/>
            <person name="Lind A.E."/>
            <person name="van Eijk R."/>
            <person name="Schleper C."/>
            <person name="Guy L."/>
            <person name="Ettema T.J."/>
        </authorList>
    </citation>
    <scope>NUCLEOTIDE SEQUENCE</scope>
</reference>
<sequence length="230" mass="24550">ATVEDRVYYQVKRTVNGSTVRYLEKWALESETVGGTLNKQADSFATFTNSPAAASVPAGTCSHLVAESVIVWADGVCLNDSNGDIATFTVAGDGGIAALTHEGSPFSATTGIVGLAYRGQFESTKLAYASQLGTALTQRKRLSHLGLILQNTHAQGIKYGPDFDTLDDLPLIDNEGAEVDTDSIHAEYDKDMFEWPGGWGTDERMCLEMNAPRPATALGVVVGIIETDKT</sequence>